<dbReference type="InParanoid" id="A0A165Q839"/>
<reference evidence="2 3" key="1">
    <citation type="journal article" date="2016" name="Mol. Biol. Evol.">
        <title>Comparative Genomics of Early-Diverging Mushroom-Forming Fungi Provides Insights into the Origins of Lignocellulose Decay Capabilities.</title>
        <authorList>
            <person name="Nagy L.G."/>
            <person name="Riley R."/>
            <person name="Tritt A."/>
            <person name="Adam C."/>
            <person name="Daum C."/>
            <person name="Floudas D."/>
            <person name="Sun H."/>
            <person name="Yadav J.S."/>
            <person name="Pangilinan J."/>
            <person name="Larsson K.H."/>
            <person name="Matsuura K."/>
            <person name="Barry K."/>
            <person name="Labutti K."/>
            <person name="Kuo R."/>
            <person name="Ohm R.A."/>
            <person name="Bhattacharya S.S."/>
            <person name="Shirouzu T."/>
            <person name="Yoshinaga Y."/>
            <person name="Martin F.M."/>
            <person name="Grigoriev I.V."/>
            <person name="Hibbett D.S."/>
        </authorList>
    </citation>
    <scope>NUCLEOTIDE SEQUENCE [LARGE SCALE GENOMIC DNA]</scope>
    <source>
        <strain evidence="2 3">HHB14362 ss-1</strain>
    </source>
</reference>
<dbReference type="Proteomes" id="UP000076761">
    <property type="component" value="Unassembled WGS sequence"/>
</dbReference>
<gene>
    <name evidence="2" type="ORF">NEOLEDRAFT_711498</name>
</gene>
<evidence type="ECO:0000313" key="3">
    <source>
        <dbReference type="Proteomes" id="UP000076761"/>
    </source>
</evidence>
<protein>
    <recommendedName>
        <fullName evidence="1">Reverse transcriptase zinc-binding domain-containing protein</fullName>
    </recommendedName>
</protein>
<name>A0A165Q839_9AGAM</name>
<dbReference type="InterPro" id="IPR026960">
    <property type="entry name" value="RVT-Znf"/>
</dbReference>
<evidence type="ECO:0000313" key="2">
    <source>
        <dbReference type="EMBL" id="KZT22056.1"/>
    </source>
</evidence>
<accession>A0A165Q839</accession>
<dbReference type="STRING" id="1314782.A0A165Q839"/>
<dbReference type="AlphaFoldDB" id="A0A165Q839"/>
<sequence length="236" mass="27865">MTRHAVSDYCDFMPTDSRIWRSIWHRDFPRKIRDFRYKTMHDAYKIGHYWEKITNHEHRSLCQRCGVPESMEHILTECSSPGQNEVWNAAESFWRQKYNHWTRPSLGLILGCALVQHKTQSGRSLPGVDRLFRILISQSAFLIWKLRCERVITHPEHSAPAIVNRWTSVIADQLKLDQALTHPRFGKQALPRKMVLRTWSNTLREEKFLPDDWITYSGVLVGINLPEHGTRRREPP</sequence>
<feature type="domain" description="Reverse transcriptase zinc-binding" evidence="1">
    <location>
        <begin position="16"/>
        <end position="80"/>
    </location>
</feature>
<dbReference type="Pfam" id="PF13966">
    <property type="entry name" value="zf-RVT"/>
    <property type="match status" value="1"/>
</dbReference>
<dbReference type="OrthoDB" id="3253907at2759"/>
<dbReference type="EMBL" id="KV425600">
    <property type="protein sequence ID" value="KZT22056.1"/>
    <property type="molecule type" value="Genomic_DNA"/>
</dbReference>
<proteinExistence type="predicted"/>
<organism evidence="2 3">
    <name type="scientific">Neolentinus lepideus HHB14362 ss-1</name>
    <dbReference type="NCBI Taxonomy" id="1314782"/>
    <lineage>
        <taxon>Eukaryota</taxon>
        <taxon>Fungi</taxon>
        <taxon>Dikarya</taxon>
        <taxon>Basidiomycota</taxon>
        <taxon>Agaricomycotina</taxon>
        <taxon>Agaricomycetes</taxon>
        <taxon>Gloeophyllales</taxon>
        <taxon>Gloeophyllaceae</taxon>
        <taxon>Neolentinus</taxon>
    </lineage>
</organism>
<keyword evidence="3" id="KW-1185">Reference proteome</keyword>
<evidence type="ECO:0000259" key="1">
    <source>
        <dbReference type="Pfam" id="PF13966"/>
    </source>
</evidence>